<dbReference type="Proteomes" id="UP000289954">
    <property type="component" value="Unassembled WGS sequence"/>
</dbReference>
<organism evidence="1 2">
    <name type="scientific">Cellulomonas biazotea</name>
    <dbReference type="NCBI Taxonomy" id="1709"/>
    <lineage>
        <taxon>Bacteria</taxon>
        <taxon>Bacillati</taxon>
        <taxon>Actinomycetota</taxon>
        <taxon>Actinomycetes</taxon>
        <taxon>Micrococcales</taxon>
        <taxon>Cellulomonadaceae</taxon>
        <taxon>Cellulomonas</taxon>
    </lineage>
</organism>
<proteinExistence type="predicted"/>
<dbReference type="AlphaFoldDB" id="A0A402DVG7"/>
<sequence length="101" mass="10741">MKSFTGTVPRPPEQVRAEIDQVARAQGWAVHPGALPAVLTLAKDVSSFSWGSTLKIRVATLGDATHLTIEPHENGVLFDWGRGRRAASRLVTALGGALDPS</sequence>
<evidence type="ECO:0000313" key="2">
    <source>
        <dbReference type="Proteomes" id="UP000289954"/>
    </source>
</evidence>
<evidence type="ECO:0008006" key="3">
    <source>
        <dbReference type="Google" id="ProtNLM"/>
    </source>
</evidence>
<comment type="caution">
    <text evidence="1">The sequence shown here is derived from an EMBL/GenBank/DDBJ whole genome shotgun (WGS) entry which is preliminary data.</text>
</comment>
<name>A0A402DVG7_9CELL</name>
<dbReference type="RefSeq" id="WP_130782771.1">
    <property type="nucleotide sequence ID" value="NZ_BIMR01000314.1"/>
</dbReference>
<protein>
    <recommendedName>
        <fullName evidence="3">DUF1499 domain-containing protein</fullName>
    </recommendedName>
</protein>
<accession>A0A402DVG7</accession>
<gene>
    <name evidence="1" type="ORF">CBZ_31870</name>
</gene>
<reference evidence="1 2" key="1">
    <citation type="submission" date="2019-01" db="EMBL/GenBank/DDBJ databases">
        <title>Draft genome sequence of Cellulomonas takizawaensis strain TKZ-21.</title>
        <authorList>
            <person name="Yamamura H."/>
            <person name="Hayashi T."/>
            <person name="Hamada M."/>
            <person name="Serisawa Y."/>
            <person name="Matsuyama K."/>
            <person name="Nakagawa Y."/>
            <person name="Otoguro M."/>
            <person name="Yanagida F."/>
            <person name="Hayakawa M."/>
        </authorList>
    </citation>
    <scope>NUCLEOTIDE SEQUENCE [LARGE SCALE GENOMIC DNA]</scope>
    <source>
        <strain evidence="1 2">NBRC12680</strain>
    </source>
</reference>
<dbReference type="EMBL" id="BIMR01000314">
    <property type="protein sequence ID" value="GCE78131.1"/>
    <property type="molecule type" value="Genomic_DNA"/>
</dbReference>
<dbReference type="OrthoDB" id="4571327at2"/>
<keyword evidence="2" id="KW-1185">Reference proteome</keyword>
<evidence type="ECO:0000313" key="1">
    <source>
        <dbReference type="EMBL" id="GCE78131.1"/>
    </source>
</evidence>